<feature type="domain" description="Bacterial transcriptional activator" evidence="3">
    <location>
        <begin position="1007"/>
        <end position="1148"/>
    </location>
</feature>
<feature type="region of interest" description="Disordered" evidence="1">
    <location>
        <begin position="200"/>
        <end position="351"/>
    </location>
</feature>
<keyword evidence="2" id="KW-1133">Transmembrane helix</keyword>
<dbReference type="Gene3D" id="1.10.10.10">
    <property type="entry name" value="Winged helix-like DNA-binding domain superfamily/Winged helix DNA-binding domain"/>
    <property type="match status" value="1"/>
</dbReference>
<dbReference type="InterPro" id="IPR018392">
    <property type="entry name" value="LysM"/>
</dbReference>
<dbReference type="RefSeq" id="WP_144826665.1">
    <property type="nucleotide sequence ID" value="NZ_KR152226.1"/>
</dbReference>
<keyword evidence="2" id="KW-0472">Membrane</keyword>
<evidence type="ECO:0000313" key="4">
    <source>
        <dbReference type="EMBL" id="AKF15817.1"/>
    </source>
</evidence>
<feature type="compositionally biased region" description="Low complexity" evidence="1">
    <location>
        <begin position="838"/>
        <end position="850"/>
    </location>
</feature>
<proteinExistence type="predicted"/>
<dbReference type="AlphaFoldDB" id="A0A0F6SK90"/>
<dbReference type="InterPro" id="IPR005158">
    <property type="entry name" value="BTAD"/>
</dbReference>
<dbReference type="PANTHER" id="PTHR48148:SF3">
    <property type="entry name" value="KERATINOCYTE PROLINE-RICH PROTEIN"/>
    <property type="match status" value="1"/>
</dbReference>
<geneLocation type="plasmid" evidence="4">
    <name>pJD12</name>
</geneLocation>
<name>A0A0F6SK90_9MICC</name>
<evidence type="ECO:0000256" key="1">
    <source>
        <dbReference type="SAM" id="MobiDB-lite"/>
    </source>
</evidence>
<dbReference type="CDD" id="cd00118">
    <property type="entry name" value="LysM"/>
    <property type="match status" value="1"/>
</dbReference>
<organism evidence="4">
    <name type="scientific">Micrococcus sp. MG-2010-D12</name>
    <dbReference type="NCBI Taxonomy" id="936902"/>
    <lineage>
        <taxon>Bacteria</taxon>
        <taxon>Bacillati</taxon>
        <taxon>Actinomycetota</taxon>
        <taxon>Actinomycetes</taxon>
        <taxon>Micrococcales</taxon>
        <taxon>Micrococcaceae</taxon>
        <taxon>Micrococcus</taxon>
    </lineage>
</organism>
<dbReference type="InterPro" id="IPR036779">
    <property type="entry name" value="LysM_dom_sf"/>
</dbReference>
<feature type="compositionally biased region" description="Low complexity" evidence="1">
    <location>
        <begin position="795"/>
        <end position="804"/>
    </location>
</feature>
<protein>
    <submittedName>
        <fullName evidence="4">Bacterial transcriptional activator domain protein</fullName>
    </submittedName>
</protein>
<feature type="compositionally biased region" description="Low complexity" evidence="1">
    <location>
        <begin position="261"/>
        <end position="300"/>
    </location>
</feature>
<feature type="transmembrane region" description="Helical" evidence="2">
    <location>
        <begin position="51"/>
        <end position="77"/>
    </location>
</feature>
<dbReference type="Gene3D" id="3.10.350.10">
    <property type="entry name" value="LysM domain"/>
    <property type="match status" value="1"/>
</dbReference>
<feature type="region of interest" description="Disordered" evidence="1">
    <location>
        <begin position="730"/>
        <end position="880"/>
    </location>
</feature>
<dbReference type="InterPro" id="IPR036388">
    <property type="entry name" value="WH-like_DNA-bd_sf"/>
</dbReference>
<dbReference type="EMBL" id="KR152226">
    <property type="protein sequence ID" value="AKF15817.1"/>
    <property type="molecule type" value="Genomic_DNA"/>
</dbReference>
<sequence>MRTLKGLAALLALTALVVGIPAALILLVGNPIPSTAELQQAMTGIDFGGTFLMGTVLPLIAWGFWASFIYSLVVEVISLIRRVETPNLGGALRPQQALAGALIAAVLALGGGSPAFALTPQDTASAPAAVAMAQEGQTTQDTPAAAGERTYTVQEGDTLWGIARDELGQGSRWGELAEQMRSTPQADGQTLTDPDLIMTGWTVELPDGPTGAGSTSATPSPSQPAPAPAQTGTDAQPVPAPAAPSQPAEQPAEQPAPAPAAPSASASAEPSAPADDSATPAPEAAAAPSAASDSTPAQDAQHPLPGEAVSAAPSTAPAEQEGPSAVPGGAFTQTAPAPADLSSHQEQAAPEEVPAWATIGGIGAFAAAGLLGIVGLRRQLQRRRRQPGQSVPMPEEQTAQLETQLRVVAEPEQAEELDVVQRWLARWAHENGQDLPELFLVRVSPEQIALYLMAPAQLPEPFVAETDDGVVWTLASGSIDIDPDLPAAPYPSLVTVGQDDTRSQVLLDLERLGTLGIDGDPQLTTQVLDAMAVELATSSWSENVTITLVGVADGLAKVVSDGRVRQIDDLDQLIGQLDGKAKDIRRALDEQDAATLDQARAANQEEAFGPEIVLLGLEPTPAQARRLTDLAGAIPRLGIAAVTTANPLASDWILNLEDEDHADLLPVNQHLRPQKITPEEGERIKELLATALEDPRSTGRGTTATIDINTVLDERPHLSAVADLEEMLHEEENTQDLPLTPAPAVPAAETAEDETDPAEENEEDVLAAQTARHTPTPAPAPHDTMDEDEDEESQDQAAAAAVPTEPEDITPEPQDQTPAVVAVTETAGPAEPEPEPEPAATAEPAQQEAATDLHDTSPAEDEDEDEKDAAPEQLASTDPQKQIDLDAAHLLEQATTQAPMILMLGELKLVGAQGQAPVTAATGEVSTTQTARCVALAAYLALHPGASAEAVHAAFWPTQRSDGKSASSNRNKLTSQTRRLLGQAADGTPYLPAVGSEGYRVHEDVLTDWQVVQSLIGDDPVKASTPALVAAMRLVRGVPFEHAKASNVAWAEALVQEMVQTICDAAHELVARSLAAGHREHAQLAARVGRAIDPANEAAWRDALVTEAAAGNHTEVTRLIEKLYSYLESFEEDLEPEVETTALIEELRAHGYRVA</sequence>
<dbReference type="PANTHER" id="PTHR48148">
    <property type="entry name" value="KERATINOCYTE PROLINE-RICH PROTEIN"/>
    <property type="match status" value="1"/>
</dbReference>
<reference evidence="4" key="1">
    <citation type="journal article" date="2015" name="Genome Announc.">
        <title>Complete Genome Sequence of the Linear Plasmid pJD12 Hosted by Micrococcus sp. D12, Isolated from a High-Altitude Volcanic Lake in Argentina.</title>
        <authorList>
            <person name="Dib J.R."/>
            <person name="Angelov A."/>
            <person name="Liebl W."/>
            <person name="Dobber J."/>
            <person name="Voget S."/>
            <person name="Schuldes J."/>
            <person name="Gorriti M."/>
            <person name="Farias M.E."/>
            <person name="Meinhardt F."/>
            <person name="Daniel R."/>
        </authorList>
    </citation>
    <scope>NUCLEOTIDE SEQUENCE</scope>
    <source>
        <strain evidence="4">MG-2010-D12</strain>
        <plasmid evidence="4">pJD12</plasmid>
    </source>
</reference>
<feature type="compositionally biased region" description="Low complexity" evidence="1">
    <location>
        <begin position="228"/>
        <end position="237"/>
    </location>
</feature>
<feature type="compositionally biased region" description="Acidic residues" evidence="1">
    <location>
        <begin position="750"/>
        <end position="765"/>
    </location>
</feature>
<gene>
    <name evidence="4" type="ORF">pJD12_410</name>
</gene>
<evidence type="ECO:0000256" key="2">
    <source>
        <dbReference type="SAM" id="Phobius"/>
    </source>
</evidence>
<feature type="compositionally biased region" description="Acidic residues" evidence="1">
    <location>
        <begin position="858"/>
        <end position="867"/>
    </location>
</feature>
<feature type="compositionally biased region" description="Acidic residues" evidence="1">
    <location>
        <begin position="785"/>
        <end position="794"/>
    </location>
</feature>
<keyword evidence="2" id="KW-0812">Transmembrane</keyword>
<accession>A0A0F6SK90</accession>
<dbReference type="SMART" id="SM01043">
    <property type="entry name" value="BTAD"/>
    <property type="match status" value="1"/>
</dbReference>
<evidence type="ECO:0000259" key="3">
    <source>
        <dbReference type="SMART" id="SM01043"/>
    </source>
</evidence>
<feature type="transmembrane region" description="Helical" evidence="2">
    <location>
        <begin position="97"/>
        <end position="118"/>
    </location>
</feature>
<keyword evidence="4" id="KW-0614">Plasmid</keyword>
<feature type="compositionally biased region" description="Low complexity" evidence="1">
    <location>
        <begin position="207"/>
        <end position="220"/>
    </location>
</feature>